<evidence type="ECO:0000313" key="2">
    <source>
        <dbReference type="Proteomes" id="UP000095038"/>
    </source>
</evidence>
<dbReference type="EMBL" id="KV454479">
    <property type="protein sequence ID" value="ODV61583.1"/>
    <property type="molecule type" value="Genomic_DNA"/>
</dbReference>
<dbReference type="RefSeq" id="XP_020047890.1">
    <property type="nucleotide sequence ID" value="XM_020193122.1"/>
</dbReference>
<dbReference type="AlphaFoldDB" id="A0A1D2VJ69"/>
<accession>A0A1D2VJ69</accession>
<dbReference type="InParanoid" id="A0A1D2VJ69"/>
<keyword evidence="2" id="KW-1185">Reference proteome</keyword>
<gene>
    <name evidence="1" type="ORF">ASCRUDRAFT_75574</name>
</gene>
<proteinExistence type="predicted"/>
<dbReference type="Proteomes" id="UP000095038">
    <property type="component" value="Unassembled WGS sequence"/>
</dbReference>
<name>A0A1D2VJ69_9ASCO</name>
<organism evidence="1 2">
    <name type="scientific">Ascoidea rubescens DSM 1968</name>
    <dbReference type="NCBI Taxonomy" id="1344418"/>
    <lineage>
        <taxon>Eukaryota</taxon>
        <taxon>Fungi</taxon>
        <taxon>Dikarya</taxon>
        <taxon>Ascomycota</taxon>
        <taxon>Saccharomycotina</taxon>
        <taxon>Saccharomycetes</taxon>
        <taxon>Ascoideaceae</taxon>
        <taxon>Ascoidea</taxon>
    </lineage>
</organism>
<evidence type="ECO:0000313" key="1">
    <source>
        <dbReference type="EMBL" id="ODV61583.1"/>
    </source>
</evidence>
<dbReference type="GeneID" id="30966758"/>
<sequence>MLDFLDMGNLSSWDKVGVGLRIYLISTLRFDGMKLGRKQIERETKGGPTRD</sequence>
<protein>
    <submittedName>
        <fullName evidence="1">Uncharacterized protein</fullName>
    </submittedName>
</protein>
<reference evidence="2" key="1">
    <citation type="submission" date="2016-05" db="EMBL/GenBank/DDBJ databases">
        <title>Comparative genomics of biotechnologically important yeasts.</title>
        <authorList>
            <consortium name="DOE Joint Genome Institute"/>
            <person name="Riley R."/>
            <person name="Haridas S."/>
            <person name="Wolfe K.H."/>
            <person name="Lopes M.R."/>
            <person name="Hittinger C.T."/>
            <person name="Goker M."/>
            <person name="Salamov A."/>
            <person name="Wisecaver J."/>
            <person name="Long T.M."/>
            <person name="Aerts A.L."/>
            <person name="Barry K."/>
            <person name="Choi C."/>
            <person name="Clum A."/>
            <person name="Coughlan A.Y."/>
            <person name="Deshpande S."/>
            <person name="Douglass A.P."/>
            <person name="Hanson S.J."/>
            <person name="Klenk H.-P."/>
            <person name="Labutti K."/>
            <person name="Lapidus A."/>
            <person name="Lindquist E."/>
            <person name="Lipzen A."/>
            <person name="Meier-Kolthoff J.P."/>
            <person name="Ohm R.A."/>
            <person name="Otillar R.P."/>
            <person name="Pangilinan J."/>
            <person name="Peng Y."/>
            <person name="Rokas A."/>
            <person name="Rosa C.A."/>
            <person name="Scheuner C."/>
            <person name="Sibirny A.A."/>
            <person name="Slot J.C."/>
            <person name="Stielow J.B."/>
            <person name="Sun H."/>
            <person name="Kurtzman C.P."/>
            <person name="Blackwell M."/>
            <person name="Grigoriev I.V."/>
            <person name="Jeffries T.W."/>
        </authorList>
    </citation>
    <scope>NUCLEOTIDE SEQUENCE [LARGE SCALE GENOMIC DNA]</scope>
    <source>
        <strain evidence="2">DSM 1968</strain>
    </source>
</reference>